<keyword evidence="3" id="KW-1185">Reference proteome</keyword>
<organism evidence="2 3">
    <name type="scientific">Microdochium trichocladiopsis</name>
    <dbReference type="NCBI Taxonomy" id="1682393"/>
    <lineage>
        <taxon>Eukaryota</taxon>
        <taxon>Fungi</taxon>
        <taxon>Dikarya</taxon>
        <taxon>Ascomycota</taxon>
        <taxon>Pezizomycotina</taxon>
        <taxon>Sordariomycetes</taxon>
        <taxon>Xylariomycetidae</taxon>
        <taxon>Xylariales</taxon>
        <taxon>Microdochiaceae</taxon>
        <taxon>Microdochium</taxon>
    </lineage>
</organism>
<dbReference type="RefSeq" id="XP_046015951.1">
    <property type="nucleotide sequence ID" value="XM_046153377.1"/>
</dbReference>
<protein>
    <submittedName>
        <fullName evidence="2">Uncharacterized protein</fullName>
    </submittedName>
</protein>
<dbReference type="EMBL" id="JAGTJQ010000003">
    <property type="protein sequence ID" value="KAH7035858.1"/>
    <property type="molecule type" value="Genomic_DNA"/>
</dbReference>
<proteinExistence type="predicted"/>
<dbReference type="OrthoDB" id="504210at2759"/>
<feature type="transmembrane region" description="Helical" evidence="1">
    <location>
        <begin position="51"/>
        <end position="73"/>
    </location>
</feature>
<dbReference type="AlphaFoldDB" id="A0A9P8YCA9"/>
<keyword evidence="1" id="KW-0812">Transmembrane</keyword>
<keyword evidence="1" id="KW-1133">Transmembrane helix</keyword>
<dbReference type="Proteomes" id="UP000756346">
    <property type="component" value="Unassembled WGS sequence"/>
</dbReference>
<dbReference type="GeneID" id="70182923"/>
<evidence type="ECO:0000313" key="2">
    <source>
        <dbReference type="EMBL" id="KAH7035858.1"/>
    </source>
</evidence>
<reference evidence="2" key="1">
    <citation type="journal article" date="2021" name="Nat. Commun.">
        <title>Genetic determinants of endophytism in the Arabidopsis root mycobiome.</title>
        <authorList>
            <person name="Mesny F."/>
            <person name="Miyauchi S."/>
            <person name="Thiergart T."/>
            <person name="Pickel B."/>
            <person name="Atanasova L."/>
            <person name="Karlsson M."/>
            <person name="Huettel B."/>
            <person name="Barry K.W."/>
            <person name="Haridas S."/>
            <person name="Chen C."/>
            <person name="Bauer D."/>
            <person name="Andreopoulos W."/>
            <person name="Pangilinan J."/>
            <person name="LaButti K."/>
            <person name="Riley R."/>
            <person name="Lipzen A."/>
            <person name="Clum A."/>
            <person name="Drula E."/>
            <person name="Henrissat B."/>
            <person name="Kohler A."/>
            <person name="Grigoriev I.V."/>
            <person name="Martin F.M."/>
            <person name="Hacquard S."/>
        </authorList>
    </citation>
    <scope>NUCLEOTIDE SEQUENCE</scope>
    <source>
        <strain evidence="2">MPI-CAGE-CH-0230</strain>
    </source>
</reference>
<gene>
    <name evidence="2" type="ORF">B0I36DRAFT_319222</name>
</gene>
<sequence length="165" mass="19225">MYEWTTPADGHKEVFFRNMLSFAKDDVEPLLSEIAVLQREREQQRNKGNAAAAWIGSLWWFLGMLWVVARLLARLPKGMYSVAHMDTFFLLVDDRYGKGPQGRVGQHNRALKEGADEWDRPSRRSRAVTYMLFAVLKVIGRVGGWKVWKEEYTPERLRNVARSMH</sequence>
<evidence type="ECO:0000313" key="3">
    <source>
        <dbReference type="Proteomes" id="UP000756346"/>
    </source>
</evidence>
<keyword evidence="1" id="KW-0472">Membrane</keyword>
<accession>A0A9P8YCA9</accession>
<name>A0A9P8YCA9_9PEZI</name>
<evidence type="ECO:0000256" key="1">
    <source>
        <dbReference type="SAM" id="Phobius"/>
    </source>
</evidence>
<comment type="caution">
    <text evidence="2">The sequence shown here is derived from an EMBL/GenBank/DDBJ whole genome shotgun (WGS) entry which is preliminary data.</text>
</comment>